<dbReference type="PANTHER" id="PTHR33116:SF84">
    <property type="entry name" value="RNA-DIRECTED DNA POLYMERASE"/>
    <property type="match status" value="1"/>
</dbReference>
<dbReference type="PANTHER" id="PTHR33116">
    <property type="entry name" value="REVERSE TRANSCRIPTASE ZINC-BINDING DOMAIN-CONTAINING PROTEIN-RELATED-RELATED"/>
    <property type="match status" value="1"/>
</dbReference>
<sequence length="324" mass="37293">MVFKLKRIWVFFSASGSLWVPWLKSNRFGGRCIWLINDSPRFSKTVRSMLDLRHELQLYLRCSVRDGNTTLFWYDYWTELGPLHLLFGSSGHASLRIPINATTLQVILSTMTVPCDANGSDVYLWRNRSGGFNASFSSSVTWERLRIPNPLVHWHSVVWFKEEIPRCSFIAWTAVLKRLPTRDKLISWGITLPPGCVLSSDADESHSHLFFECSFATVAWNRFCGRFLAFPPTSVAAVVDLCRQLQGPHASRAVAVLKLLNQVIIYNLWREKNARIFRDAWMTQEAFFKVVDRCTRDRLLSLPSVTAASPSLLELYFWFVSPYS</sequence>
<dbReference type="EMBL" id="JAAMPC010000013">
    <property type="protein sequence ID" value="KAG2267979.1"/>
    <property type="molecule type" value="Genomic_DNA"/>
</dbReference>
<protein>
    <recommendedName>
        <fullName evidence="2">Reverse transcriptase zinc-binding domain-containing protein</fullName>
    </recommendedName>
</protein>
<feature type="domain" description="Reverse transcriptase zinc-binding" evidence="2">
    <location>
        <begin position="136"/>
        <end position="220"/>
    </location>
</feature>
<dbReference type="AlphaFoldDB" id="A0A8X7QCR3"/>
<keyword evidence="4" id="KW-1185">Reference proteome</keyword>
<organism evidence="3 4">
    <name type="scientific">Brassica carinata</name>
    <name type="common">Ethiopian mustard</name>
    <name type="synonym">Abyssinian cabbage</name>
    <dbReference type="NCBI Taxonomy" id="52824"/>
    <lineage>
        <taxon>Eukaryota</taxon>
        <taxon>Viridiplantae</taxon>
        <taxon>Streptophyta</taxon>
        <taxon>Embryophyta</taxon>
        <taxon>Tracheophyta</taxon>
        <taxon>Spermatophyta</taxon>
        <taxon>Magnoliopsida</taxon>
        <taxon>eudicotyledons</taxon>
        <taxon>Gunneridae</taxon>
        <taxon>Pentapetalae</taxon>
        <taxon>rosids</taxon>
        <taxon>malvids</taxon>
        <taxon>Brassicales</taxon>
        <taxon>Brassicaceae</taxon>
        <taxon>Brassiceae</taxon>
        <taxon>Brassica</taxon>
    </lineage>
</organism>
<dbReference type="Proteomes" id="UP000886595">
    <property type="component" value="Unassembled WGS sequence"/>
</dbReference>
<feature type="signal peptide" evidence="1">
    <location>
        <begin position="1"/>
        <end position="19"/>
    </location>
</feature>
<name>A0A8X7QCR3_BRACI</name>
<dbReference type="OrthoDB" id="1748554at2759"/>
<keyword evidence="1" id="KW-0732">Signal</keyword>
<evidence type="ECO:0000313" key="4">
    <source>
        <dbReference type="Proteomes" id="UP000886595"/>
    </source>
</evidence>
<dbReference type="Pfam" id="PF13966">
    <property type="entry name" value="zf-RVT"/>
    <property type="match status" value="1"/>
</dbReference>
<feature type="chain" id="PRO_5036489409" description="Reverse transcriptase zinc-binding domain-containing protein" evidence="1">
    <location>
        <begin position="20"/>
        <end position="324"/>
    </location>
</feature>
<gene>
    <name evidence="3" type="ORF">Bca52824_062534</name>
</gene>
<evidence type="ECO:0000313" key="3">
    <source>
        <dbReference type="EMBL" id="KAG2267979.1"/>
    </source>
</evidence>
<evidence type="ECO:0000256" key="1">
    <source>
        <dbReference type="SAM" id="SignalP"/>
    </source>
</evidence>
<accession>A0A8X7QCR3</accession>
<reference evidence="3 4" key="1">
    <citation type="submission" date="2020-02" db="EMBL/GenBank/DDBJ databases">
        <authorList>
            <person name="Ma Q."/>
            <person name="Huang Y."/>
            <person name="Song X."/>
            <person name="Pei D."/>
        </authorList>
    </citation>
    <scope>NUCLEOTIDE SEQUENCE [LARGE SCALE GENOMIC DNA]</scope>
    <source>
        <strain evidence="3">Sxm20200214</strain>
        <tissue evidence="3">Leaf</tissue>
    </source>
</reference>
<proteinExistence type="predicted"/>
<dbReference type="InterPro" id="IPR026960">
    <property type="entry name" value="RVT-Znf"/>
</dbReference>
<comment type="caution">
    <text evidence="3">The sequence shown here is derived from an EMBL/GenBank/DDBJ whole genome shotgun (WGS) entry which is preliminary data.</text>
</comment>
<evidence type="ECO:0000259" key="2">
    <source>
        <dbReference type="Pfam" id="PF13966"/>
    </source>
</evidence>